<protein>
    <submittedName>
        <fullName evidence="1">Uncharacterized protein</fullName>
    </submittedName>
</protein>
<dbReference type="Proteomes" id="UP000202761">
    <property type="component" value="Segment"/>
</dbReference>
<evidence type="ECO:0000313" key="1">
    <source>
        <dbReference type="EMBL" id="ARQ96396.1"/>
    </source>
</evidence>
<keyword evidence="2" id="KW-1185">Reference proteome</keyword>
<proteinExistence type="predicted"/>
<reference evidence="1 2" key="1">
    <citation type="journal article" date="2017" name="Viruses">
        <title>Differentiation and structure in Sulfolobus islandicus rod-shaped virus populations.</title>
        <authorList>
            <person name="Bautista M.A."/>
            <person name="Black J.A."/>
            <person name="Youngblut N.D."/>
            <person name="Whitaker R.J."/>
        </authorList>
    </citation>
    <scope>NUCLEOTIDE SEQUENCE [LARGE SCALE GENOMIC DNA]</scope>
</reference>
<dbReference type="KEGG" id="vg:32878427"/>
<name>A0A1X9SJI4_9VIRU</name>
<accession>A0A1X9SJI4</accession>
<evidence type="ECO:0000313" key="2">
    <source>
        <dbReference type="Proteomes" id="UP000202761"/>
    </source>
</evidence>
<dbReference type="GeneID" id="32878427"/>
<dbReference type="OrthoDB" id="16803at10239"/>
<dbReference type="EMBL" id="KY744228">
    <property type="protein sequence ID" value="ARQ96396.1"/>
    <property type="molecule type" value="Genomic_DNA"/>
</dbReference>
<dbReference type="RefSeq" id="YP_009362600.1">
    <property type="nucleotide sequence ID" value="NC_034620.1"/>
</dbReference>
<sequence>MTNLRFTRNLKKYICHKIYIILMTKEFKLRENVIVKINDNQAEVIVEDKYKLFLTLYENNVTAKYSDVELSIEYDKFDAEKLARKIYVIVQQSHRFSILLIKEVLELIKINNIYDEIIREIKKLKREENVEALLKIYDFLSKSQSVK</sequence>
<organism evidence="1 2">
    <name type="scientific">Sulfolobus islandicus rod-shaped virus 9</name>
    <dbReference type="NCBI Taxonomy" id="1983552"/>
    <lineage>
        <taxon>Viruses</taxon>
        <taxon>Adnaviria</taxon>
        <taxon>Zilligvirae</taxon>
        <taxon>Taleaviricota</taxon>
        <taxon>Tokiviricetes</taxon>
        <taxon>Ligamenvirales</taxon>
        <taxon>Rudiviridae</taxon>
        <taxon>Usarudivirus</taxon>
        <taxon>Usarudivirus aestus</taxon>
        <taxon>Usarudivirus SIRV9</taxon>
    </lineage>
</organism>